<feature type="signal peptide" evidence="1">
    <location>
        <begin position="1"/>
        <end position="21"/>
    </location>
</feature>
<accession>A0A5M8R411</accession>
<evidence type="ECO:0000256" key="1">
    <source>
        <dbReference type="SAM" id="SignalP"/>
    </source>
</evidence>
<evidence type="ECO:0000313" key="2">
    <source>
        <dbReference type="EMBL" id="KAA6441543.1"/>
    </source>
</evidence>
<dbReference type="EMBL" id="VBSN01000013">
    <property type="protein sequence ID" value="KAA6441543.1"/>
    <property type="molecule type" value="Genomic_DNA"/>
</dbReference>
<gene>
    <name evidence="2" type="ORF">FEM33_02090</name>
</gene>
<protein>
    <recommendedName>
        <fullName evidence="4">Outer membrane beta-barrel protein</fullName>
    </recommendedName>
</protein>
<evidence type="ECO:0008006" key="4">
    <source>
        <dbReference type="Google" id="ProtNLM"/>
    </source>
</evidence>
<organism evidence="2 3">
    <name type="scientific">Dyadobacter flavalbus</name>
    <dbReference type="NCBI Taxonomy" id="2579942"/>
    <lineage>
        <taxon>Bacteria</taxon>
        <taxon>Pseudomonadati</taxon>
        <taxon>Bacteroidota</taxon>
        <taxon>Cytophagia</taxon>
        <taxon>Cytophagales</taxon>
        <taxon>Spirosomataceae</taxon>
        <taxon>Dyadobacter</taxon>
    </lineage>
</organism>
<comment type="caution">
    <text evidence="2">The sequence shown here is derived from an EMBL/GenBank/DDBJ whole genome shotgun (WGS) entry which is preliminary data.</text>
</comment>
<dbReference type="OrthoDB" id="935266at2"/>
<feature type="chain" id="PRO_5024463157" description="Outer membrane beta-barrel protein" evidence="1">
    <location>
        <begin position="22"/>
        <end position="242"/>
    </location>
</feature>
<reference evidence="2 3" key="1">
    <citation type="submission" date="2019-05" db="EMBL/GenBank/DDBJ databases">
        <authorList>
            <person name="Qu J.-H."/>
        </authorList>
    </citation>
    <scope>NUCLEOTIDE SEQUENCE [LARGE SCALE GENOMIC DNA]</scope>
    <source>
        <strain evidence="2 3">NS28</strain>
    </source>
</reference>
<dbReference type="AlphaFoldDB" id="A0A5M8R411"/>
<proteinExistence type="predicted"/>
<name>A0A5M8R411_9BACT</name>
<evidence type="ECO:0000313" key="3">
    <source>
        <dbReference type="Proteomes" id="UP000323994"/>
    </source>
</evidence>
<dbReference type="Proteomes" id="UP000323994">
    <property type="component" value="Unassembled WGS sequence"/>
</dbReference>
<keyword evidence="1" id="KW-0732">Signal</keyword>
<keyword evidence="3" id="KW-1185">Reference proteome</keyword>
<sequence length="242" mass="26943">MKNRILLNLILMTATFTSVQAQTDSTLRIFDSGFGIYAELGMLPANKAIRNELAKMNIKPFTAFMGSVVLTRRQESPRWFSEGRIIAMNSTNYTTGKNGMKADLAGIGIGTSGGPKLINNARWNLTIPFGADVMLYRLSIKNDGQVAFGHLLQNPSAYKPVRLLNANINLHAGVGADFKMNFLPKINEKVFLSSKLTYQQPLLGKRKWKSESVTVSDLPSLKLNQVFFQIGLVFFPKRKPKL</sequence>